<dbReference type="AlphaFoldDB" id="A0A7W8DP70"/>
<protein>
    <recommendedName>
        <fullName evidence="4">PepSY domain-containing protein</fullName>
    </recommendedName>
</protein>
<evidence type="ECO:0000313" key="3">
    <source>
        <dbReference type="Proteomes" id="UP000534294"/>
    </source>
</evidence>
<keyword evidence="1" id="KW-0732">Signal</keyword>
<sequence length="224" mass="24311">MKTILSSLSFLFIAGISGLQANPEVPVAVAQSFGTATAESLLLLKGTGATAEPTEWTAYSRDAFRPEDILRISVKLEGALWKAAPAGAGTRILDRVPSRPLDFTKLRYRSADARVVAAKSAALAQTTFASIDYQLATSSETGTPEWGMALKDDTGYEVGFVVVSAETGAVTFQDWSPRVPSTATTPEDEGERAARAVKRAARKTWNWTDNARKETRGFFRELFR</sequence>
<feature type="chain" id="PRO_5030926495" description="PepSY domain-containing protein" evidence="1">
    <location>
        <begin position="22"/>
        <end position="224"/>
    </location>
</feature>
<dbReference type="EMBL" id="JACHIF010000002">
    <property type="protein sequence ID" value="MBB5037339.1"/>
    <property type="molecule type" value="Genomic_DNA"/>
</dbReference>
<keyword evidence="3" id="KW-1185">Reference proteome</keyword>
<evidence type="ECO:0000313" key="2">
    <source>
        <dbReference type="EMBL" id="MBB5037339.1"/>
    </source>
</evidence>
<reference evidence="2 3" key="1">
    <citation type="submission" date="2020-08" db="EMBL/GenBank/DDBJ databases">
        <title>Genomic Encyclopedia of Type Strains, Phase IV (KMG-IV): sequencing the most valuable type-strain genomes for metagenomic binning, comparative biology and taxonomic classification.</title>
        <authorList>
            <person name="Goeker M."/>
        </authorList>
    </citation>
    <scope>NUCLEOTIDE SEQUENCE [LARGE SCALE GENOMIC DNA]</scope>
    <source>
        <strain evidence="2 3">DSM 12251</strain>
    </source>
</reference>
<feature type="signal peptide" evidence="1">
    <location>
        <begin position="1"/>
        <end position="21"/>
    </location>
</feature>
<gene>
    <name evidence="2" type="ORF">HNQ64_001581</name>
</gene>
<dbReference type="RefSeq" id="WP_184207128.1">
    <property type="nucleotide sequence ID" value="NZ_JACHIF010000002.1"/>
</dbReference>
<evidence type="ECO:0008006" key="4">
    <source>
        <dbReference type="Google" id="ProtNLM"/>
    </source>
</evidence>
<dbReference type="Proteomes" id="UP000534294">
    <property type="component" value="Unassembled WGS sequence"/>
</dbReference>
<evidence type="ECO:0000256" key="1">
    <source>
        <dbReference type="SAM" id="SignalP"/>
    </source>
</evidence>
<organism evidence="2 3">
    <name type="scientific">Prosthecobacter dejongeii</name>
    <dbReference type="NCBI Taxonomy" id="48465"/>
    <lineage>
        <taxon>Bacteria</taxon>
        <taxon>Pseudomonadati</taxon>
        <taxon>Verrucomicrobiota</taxon>
        <taxon>Verrucomicrobiia</taxon>
        <taxon>Verrucomicrobiales</taxon>
        <taxon>Verrucomicrobiaceae</taxon>
        <taxon>Prosthecobacter</taxon>
    </lineage>
</organism>
<accession>A0A7W8DP70</accession>
<name>A0A7W8DP70_9BACT</name>
<comment type="caution">
    <text evidence="2">The sequence shown here is derived from an EMBL/GenBank/DDBJ whole genome shotgun (WGS) entry which is preliminary data.</text>
</comment>
<proteinExistence type="predicted"/>